<dbReference type="FunFam" id="3.40.50.300:FF:000826">
    <property type="entry name" value="Replicative DNA helicase Mcm"/>
    <property type="match status" value="1"/>
</dbReference>
<dbReference type="GO" id="GO:0003688">
    <property type="term" value="F:DNA replication origin binding"/>
    <property type="evidence" value="ECO:0007669"/>
    <property type="project" value="UniProtKB-UniRule"/>
</dbReference>
<dbReference type="AlphaFoldDB" id="A0AAV9Y131"/>
<dbReference type="InterPro" id="IPR001208">
    <property type="entry name" value="MCM_dom"/>
</dbReference>
<protein>
    <recommendedName>
        <fullName evidence="5">DNA replication licensing factor MCM5</fullName>
        <ecNumber evidence="5">3.6.4.12</ecNumber>
    </recommendedName>
</protein>
<dbReference type="PROSITE" id="PS00847">
    <property type="entry name" value="MCM_1"/>
    <property type="match status" value="1"/>
</dbReference>
<accession>A0AAV9Y131</accession>
<dbReference type="InterPro" id="IPR041562">
    <property type="entry name" value="MCM_lid"/>
</dbReference>
<dbReference type="Pfam" id="PF17855">
    <property type="entry name" value="MCM_lid"/>
    <property type="match status" value="1"/>
</dbReference>
<dbReference type="InterPro" id="IPR018525">
    <property type="entry name" value="MCM_CS"/>
</dbReference>
<dbReference type="SMART" id="SM00350">
    <property type="entry name" value="MCM"/>
    <property type="match status" value="1"/>
</dbReference>
<evidence type="ECO:0000256" key="5">
    <source>
        <dbReference type="RuleBase" id="RU368063"/>
    </source>
</evidence>
<comment type="similarity">
    <text evidence="4">Belongs to the MCM family.</text>
</comment>
<keyword evidence="3 4" id="KW-0238">DNA-binding</keyword>
<dbReference type="InterPro" id="IPR012340">
    <property type="entry name" value="NA-bd_OB-fold"/>
</dbReference>
<dbReference type="SUPFAM" id="SSF50249">
    <property type="entry name" value="Nucleic acid-binding proteins"/>
    <property type="match status" value="1"/>
</dbReference>
<dbReference type="Pfam" id="PF00493">
    <property type="entry name" value="MCM"/>
    <property type="match status" value="1"/>
</dbReference>
<evidence type="ECO:0000256" key="4">
    <source>
        <dbReference type="RuleBase" id="RU004070"/>
    </source>
</evidence>
<feature type="domain" description="MCM C-terminal AAA(+) ATPase" evidence="7">
    <location>
        <begin position="388"/>
        <end position="594"/>
    </location>
</feature>
<keyword evidence="5" id="KW-0235">DNA replication</keyword>
<dbReference type="GO" id="GO:0003697">
    <property type="term" value="F:single-stranded DNA binding"/>
    <property type="evidence" value="ECO:0007669"/>
    <property type="project" value="TreeGrafter"/>
</dbReference>
<dbReference type="SUPFAM" id="SSF52540">
    <property type="entry name" value="P-loop containing nucleoside triphosphate hydrolases"/>
    <property type="match status" value="1"/>
</dbReference>
<dbReference type="GO" id="GO:0043138">
    <property type="term" value="F:3'-5' DNA helicase activity"/>
    <property type="evidence" value="ECO:0007669"/>
    <property type="project" value="TreeGrafter"/>
</dbReference>
<organism evidence="8 9">
    <name type="scientific">Cryptosporidium xiaoi</name>
    <dbReference type="NCBI Taxonomy" id="659607"/>
    <lineage>
        <taxon>Eukaryota</taxon>
        <taxon>Sar</taxon>
        <taxon>Alveolata</taxon>
        <taxon>Apicomplexa</taxon>
        <taxon>Conoidasida</taxon>
        <taxon>Coccidia</taxon>
        <taxon>Eucoccidiorida</taxon>
        <taxon>Eimeriorina</taxon>
        <taxon>Cryptosporidiidae</taxon>
        <taxon>Cryptosporidium</taxon>
    </lineage>
</organism>
<dbReference type="Pfam" id="PF17207">
    <property type="entry name" value="MCM_OB"/>
    <property type="match status" value="1"/>
</dbReference>
<evidence type="ECO:0000256" key="1">
    <source>
        <dbReference type="ARBA" id="ARBA00022741"/>
    </source>
</evidence>
<evidence type="ECO:0000256" key="6">
    <source>
        <dbReference type="SAM" id="MobiDB-lite"/>
    </source>
</evidence>
<keyword evidence="5" id="KW-0539">Nucleus</keyword>
<evidence type="ECO:0000256" key="2">
    <source>
        <dbReference type="ARBA" id="ARBA00022840"/>
    </source>
</evidence>
<dbReference type="PRINTS" id="PR01661">
    <property type="entry name" value="MCMPROTEIN5"/>
</dbReference>
<dbReference type="GO" id="GO:0006270">
    <property type="term" value="P:DNA replication initiation"/>
    <property type="evidence" value="ECO:0007669"/>
    <property type="project" value="UniProtKB-UniRule"/>
</dbReference>
<comment type="subunit">
    <text evidence="5">Component of the MCM2-7 complex.</text>
</comment>
<evidence type="ECO:0000313" key="9">
    <source>
        <dbReference type="Proteomes" id="UP001311799"/>
    </source>
</evidence>
<keyword evidence="2 4" id="KW-0067">ATP-binding</keyword>
<keyword evidence="5" id="KW-0131">Cell cycle</keyword>
<dbReference type="GO" id="GO:0005634">
    <property type="term" value="C:nucleus"/>
    <property type="evidence" value="ECO:0007669"/>
    <property type="project" value="UniProtKB-SubCell"/>
</dbReference>
<proteinExistence type="inferred from homology"/>
<dbReference type="PANTHER" id="PTHR11630">
    <property type="entry name" value="DNA REPLICATION LICENSING FACTOR MCM FAMILY MEMBER"/>
    <property type="match status" value="1"/>
</dbReference>
<feature type="compositionally biased region" description="Low complexity" evidence="6">
    <location>
        <begin position="96"/>
        <end position="109"/>
    </location>
</feature>
<dbReference type="EMBL" id="JAWDEY010000006">
    <property type="protein sequence ID" value="KAK6590523.1"/>
    <property type="molecule type" value="Genomic_DNA"/>
</dbReference>
<dbReference type="InterPro" id="IPR008048">
    <property type="entry name" value="MCM5"/>
</dbReference>
<comment type="catalytic activity">
    <reaction evidence="5">
        <text>ATP + H2O = ADP + phosphate + H(+)</text>
        <dbReference type="Rhea" id="RHEA:13065"/>
        <dbReference type="ChEBI" id="CHEBI:15377"/>
        <dbReference type="ChEBI" id="CHEBI:15378"/>
        <dbReference type="ChEBI" id="CHEBI:30616"/>
        <dbReference type="ChEBI" id="CHEBI:43474"/>
        <dbReference type="ChEBI" id="CHEBI:456216"/>
        <dbReference type="EC" id="3.6.4.12"/>
    </reaction>
</comment>
<dbReference type="GO" id="GO:0016787">
    <property type="term" value="F:hydrolase activity"/>
    <property type="evidence" value="ECO:0007669"/>
    <property type="project" value="UniProtKB-KW"/>
</dbReference>
<keyword evidence="9" id="KW-1185">Reference proteome</keyword>
<keyword evidence="1 4" id="KW-0547">Nucleotide-binding</keyword>
<feature type="region of interest" description="Disordered" evidence="6">
    <location>
        <begin position="93"/>
        <end position="122"/>
    </location>
</feature>
<evidence type="ECO:0000313" key="8">
    <source>
        <dbReference type="EMBL" id="KAK6590523.1"/>
    </source>
</evidence>
<dbReference type="Gene3D" id="2.40.50.140">
    <property type="entry name" value="Nucleic acid-binding proteins"/>
    <property type="match status" value="1"/>
</dbReference>
<dbReference type="GO" id="GO:0017116">
    <property type="term" value="F:single-stranded DNA helicase activity"/>
    <property type="evidence" value="ECO:0007669"/>
    <property type="project" value="TreeGrafter"/>
</dbReference>
<reference evidence="8 9" key="1">
    <citation type="submission" date="2023-10" db="EMBL/GenBank/DDBJ databases">
        <title>Comparative genomics analysis reveals potential genetic determinants of host preference in Cryptosporidium xiaoi.</title>
        <authorList>
            <person name="Xiao L."/>
            <person name="Li J."/>
        </authorList>
    </citation>
    <scope>NUCLEOTIDE SEQUENCE [LARGE SCALE GENOMIC DNA]</scope>
    <source>
        <strain evidence="8 9">52996</strain>
    </source>
</reference>
<evidence type="ECO:0000256" key="3">
    <source>
        <dbReference type="ARBA" id="ARBA00023125"/>
    </source>
</evidence>
<name>A0AAV9Y131_9CRYT</name>
<dbReference type="GO" id="GO:0042555">
    <property type="term" value="C:MCM complex"/>
    <property type="evidence" value="ECO:0007669"/>
    <property type="project" value="UniProtKB-UniRule"/>
</dbReference>
<comment type="caution">
    <text evidence="8">The sequence shown here is derived from an EMBL/GenBank/DDBJ whole genome shotgun (WGS) entry which is preliminary data.</text>
</comment>
<dbReference type="PRINTS" id="PR01657">
    <property type="entry name" value="MCMFAMILY"/>
</dbReference>
<dbReference type="GO" id="GO:0000727">
    <property type="term" value="P:double-strand break repair via break-induced replication"/>
    <property type="evidence" value="ECO:0007669"/>
    <property type="project" value="TreeGrafter"/>
</dbReference>
<comment type="subcellular location">
    <subcellularLocation>
        <location evidence="5">Nucleus</location>
    </subcellularLocation>
</comment>
<dbReference type="PROSITE" id="PS50051">
    <property type="entry name" value="MCM_2"/>
    <property type="match status" value="1"/>
</dbReference>
<keyword evidence="5" id="KW-0347">Helicase</keyword>
<dbReference type="InterPro" id="IPR031327">
    <property type="entry name" value="MCM"/>
</dbReference>
<gene>
    <name evidence="8" type="ORF">RS030_152354</name>
</gene>
<comment type="function">
    <text evidence="5">Acts as component of the MCM2-7 complex (MCM complex) which is the replicative helicase essential for 'once per cell cycle' DNA replication initiation and elongation in eukaryotic cells. The active ATPase sites in the MCM2-7 ring are formed through the interaction surfaces of two neighboring subunits such that a critical structure of a conserved arginine finger motif is provided in trans relative to the ATP-binding site of the Walker A box of the adjacent subunit. The six ATPase active sites, however, are likely to contribute differentially to the complex helicase activity.</text>
</comment>
<dbReference type="Gene3D" id="2.20.28.10">
    <property type="match status" value="1"/>
</dbReference>
<dbReference type="Gene3D" id="3.40.50.300">
    <property type="entry name" value="P-loop containing nucleotide triphosphate hydrolases"/>
    <property type="match status" value="1"/>
</dbReference>
<dbReference type="InterPro" id="IPR033762">
    <property type="entry name" value="MCM_OB"/>
</dbReference>
<dbReference type="GO" id="GO:0005524">
    <property type="term" value="F:ATP binding"/>
    <property type="evidence" value="ECO:0007669"/>
    <property type="project" value="UniProtKB-UniRule"/>
</dbReference>
<dbReference type="Proteomes" id="UP001311799">
    <property type="component" value="Unassembled WGS sequence"/>
</dbReference>
<dbReference type="InterPro" id="IPR027417">
    <property type="entry name" value="P-loop_NTPase"/>
</dbReference>
<evidence type="ECO:0000259" key="7">
    <source>
        <dbReference type="PROSITE" id="PS50051"/>
    </source>
</evidence>
<feature type="compositionally biased region" description="Polar residues" evidence="6">
    <location>
        <begin position="113"/>
        <end position="122"/>
    </location>
</feature>
<dbReference type="PANTHER" id="PTHR11630:SF42">
    <property type="entry name" value="DNA REPLICATION LICENSING FACTOR MCM5"/>
    <property type="match status" value="1"/>
</dbReference>
<keyword evidence="5" id="KW-0378">Hydrolase</keyword>
<dbReference type="EC" id="3.6.4.12" evidence="5"/>
<sequence>MNNTIGTVFYGYPSIEQETNDWNDQNQNEQVGLLSVDECKNRFINFIRNFNQNGEFIYRERLINCISIGENSLKLELHHLFIEEITGSEVGGMSAESSSSLRNHLNNSESDSESLMQHSGSTNKTSGLIKCFKKAPLRYIPSCEYALKLVYLDLIGKAKKNISEEEINNLVPDIQLQIISNLEPTLIRDLKSNLMEKLVTVPGIVIQASKPNKKASKLRIICRQCKGIRTLNIPSWRQGILLPRVCNTIPLGDAQKCPLDPYHILCDESEYIDIQNMKFQELPEHVPTGDIPRHISLHLTRNLIDKVIPGNRLYVVGILSSFDRETSNSGKNGKGSSLRTSYLYVLGVMDYGNSQKLDNINMITRDSSLFNHYNEIEEFRRLASLPNIHDMITFSIAPAIYGNETIKRAVSCLLFSGSSKLLPDGNRIRGDLNILLLGDPSTAKSQLLKFVERVAPVCIYTSGKGSSAAGLTAAIVKDHTSGVYALEGGAMVLADGGVVCIDEFDKMRDDDRVAIHEAMEQQTISIAKAGITTVLKAQCSILAAANPSFGSYDDTKDLAQQHEFESTILSRFDLIFLLKDEKNAERDKKIASHIVDLHSGYNVKIDDNPEHQNSFLKLETLQRYISYCRENIHPRLSPDAAVILENFYVQIREENRNESLPNKNSRPRERIPITVRQLEAITRIAESFAKMEMLNVASEKHVNMAINLFTNATIEAIRSNILLVDNFSPHEQSAIIDAETAIKNRLPLRARAGKSTIIKDLVLVGYDPYFLAKAMKILIQKGDLIERSDFSVVRAG</sequence>